<comment type="caution">
    <text evidence="1">The sequence shown here is derived from an EMBL/GenBank/DDBJ whole genome shotgun (WGS) entry which is preliminary data.</text>
</comment>
<dbReference type="RefSeq" id="WP_223578563.1">
    <property type="nucleotide sequence ID" value="NZ_BAABFU010000002.1"/>
</dbReference>
<protein>
    <submittedName>
        <fullName evidence="1">Uncharacterized protein</fullName>
    </submittedName>
</protein>
<name>A0ABP8I3R8_9GAMM</name>
<dbReference type="EMBL" id="BAABFU010000002">
    <property type="protein sequence ID" value="GAA4350709.1"/>
    <property type="molecule type" value="Genomic_DNA"/>
</dbReference>
<sequence length="322" mass="36390">MMKKIVVALVVVFIVAWVWNLVIYDVELLSTPELSTERENTVEKIFPSKPDLPEVDKSQPIKTLVSEDSLTSEASDGTCADKYQSRPEWKEIEAIISSIYMNGEEAAGQGVYQQMPVDAVKSYADAGDETALLHYGSEVMWKAAFGIYLNQINRNPNDAREELKKRVKQHRPNLDAFYTGADYAYRAAVKGKLGGIMEVSSMSRGLLRRVIRSDMSMEDVKTVLIKRHAYLNLMQTIHTNDAELLLFFSGKDELEEDLGVIFEGKAQDDFLVATLKEEIASESEKLLEQWGNDRARLGLPQYPDVIPERLELLLSNMERECG</sequence>
<evidence type="ECO:0000313" key="1">
    <source>
        <dbReference type="EMBL" id="GAA4350709.1"/>
    </source>
</evidence>
<accession>A0ABP8I3R8</accession>
<evidence type="ECO:0000313" key="2">
    <source>
        <dbReference type="Proteomes" id="UP001501294"/>
    </source>
</evidence>
<keyword evidence="2" id="KW-1185">Reference proteome</keyword>
<reference evidence="2" key="1">
    <citation type="journal article" date="2019" name="Int. J. Syst. Evol. Microbiol.">
        <title>The Global Catalogue of Microorganisms (GCM) 10K type strain sequencing project: providing services to taxonomists for standard genome sequencing and annotation.</title>
        <authorList>
            <consortium name="The Broad Institute Genomics Platform"/>
            <consortium name="The Broad Institute Genome Sequencing Center for Infectious Disease"/>
            <person name="Wu L."/>
            <person name="Ma J."/>
        </authorList>
    </citation>
    <scope>NUCLEOTIDE SEQUENCE [LARGE SCALE GENOMIC DNA]</scope>
    <source>
        <strain evidence="2">JCM 17727</strain>
    </source>
</reference>
<proteinExistence type="predicted"/>
<organism evidence="1 2">
    <name type="scientific">Kangiella taiwanensis</name>
    <dbReference type="NCBI Taxonomy" id="1079179"/>
    <lineage>
        <taxon>Bacteria</taxon>
        <taxon>Pseudomonadati</taxon>
        <taxon>Pseudomonadota</taxon>
        <taxon>Gammaproteobacteria</taxon>
        <taxon>Kangiellales</taxon>
        <taxon>Kangiellaceae</taxon>
        <taxon>Kangiella</taxon>
    </lineage>
</organism>
<dbReference type="Proteomes" id="UP001501294">
    <property type="component" value="Unassembled WGS sequence"/>
</dbReference>
<gene>
    <name evidence="1" type="ORF">GCM10023150_16730</name>
</gene>